<name>U2KVU5_9FIRM</name>
<sequence length="408" mass="46856">MTEEELYAGAGEVTRKCLDDILESEYGFVQDDEETYTSEYLLTYPCKTFAEGLTDTLLQHGFSGQADDAKEKIAYVRECCKQRGVTLNPEVIKSWFCGTRPNSGERSRDSLFRLCFALGLNDRETASFFQKVYFSCPFNFRSAKETVIWYCLRNGLGYPEMLSLAEQAEQLINEESATEEEMCYEQTSQLESALLQVGSTEELLCFFRENRLDFQMPRKTAIHYAKCLIQEATELAQNAVADQNEISHQKQKSGNVDLLLSVIFGENMRTYQKKSSFSKEAVFPELIRSDFPLGMNLSRIKRGEPVSDTILRKTLILLNFYCFFAVLFAKNDTSDLFCAIESDFLDFVHETNDLLCSSGLPALYVRNPYDWLFLHCANHPYPLEELRSAMRRYYFDQADEKSTSLSTL</sequence>
<keyword evidence="2" id="KW-1185">Reference proteome</keyword>
<dbReference type="RefSeq" id="WP_021682926.1">
    <property type="nucleotide sequence ID" value="NZ_KI260449.1"/>
</dbReference>
<evidence type="ECO:0000313" key="2">
    <source>
        <dbReference type="Proteomes" id="UP000016662"/>
    </source>
</evidence>
<dbReference type="EMBL" id="AWVF01000176">
    <property type="protein sequence ID" value="ERJ96200.1"/>
    <property type="molecule type" value="Genomic_DNA"/>
</dbReference>
<reference evidence="1 2" key="1">
    <citation type="submission" date="2013-07" db="EMBL/GenBank/DDBJ databases">
        <authorList>
            <person name="Weinstock G."/>
            <person name="Sodergren E."/>
            <person name="Wylie T."/>
            <person name="Fulton L."/>
            <person name="Fulton R."/>
            <person name="Fronick C."/>
            <person name="O'Laughlin M."/>
            <person name="Godfrey J."/>
            <person name="Miner T."/>
            <person name="Herter B."/>
            <person name="Appelbaum E."/>
            <person name="Cordes M."/>
            <person name="Lek S."/>
            <person name="Wollam A."/>
            <person name="Pepin K.H."/>
            <person name="Palsikar V.B."/>
            <person name="Mitreva M."/>
            <person name="Wilson R.K."/>
        </authorList>
    </citation>
    <scope>NUCLEOTIDE SEQUENCE [LARGE SCALE GENOMIC DNA]</scope>
    <source>
        <strain evidence="1 2">ATCC 27760</strain>
    </source>
</reference>
<accession>U2KVU5</accession>
<dbReference type="STRING" id="411473.RUMCAL_01455"/>
<organism evidence="1 2">
    <name type="scientific">Ruminococcus callidus ATCC 27760</name>
    <dbReference type="NCBI Taxonomy" id="411473"/>
    <lineage>
        <taxon>Bacteria</taxon>
        <taxon>Bacillati</taxon>
        <taxon>Bacillota</taxon>
        <taxon>Clostridia</taxon>
        <taxon>Eubacteriales</taxon>
        <taxon>Oscillospiraceae</taxon>
        <taxon>Ruminococcus</taxon>
    </lineage>
</organism>
<gene>
    <name evidence="1" type="ORF">RUMCAL_01455</name>
</gene>
<protein>
    <submittedName>
        <fullName evidence="1">Uncharacterized protein</fullName>
    </submittedName>
</protein>
<dbReference type="eggNOG" id="COG5044">
    <property type="taxonomic scope" value="Bacteria"/>
</dbReference>
<comment type="caution">
    <text evidence="1">The sequence shown here is derived from an EMBL/GenBank/DDBJ whole genome shotgun (WGS) entry which is preliminary data.</text>
</comment>
<dbReference type="OrthoDB" id="1968258at2"/>
<proteinExistence type="predicted"/>
<dbReference type="PATRIC" id="fig|411473.3.peg.1176"/>
<dbReference type="HOGENOM" id="CLU_674194_0_0_9"/>
<evidence type="ECO:0000313" key="1">
    <source>
        <dbReference type="EMBL" id="ERJ96200.1"/>
    </source>
</evidence>
<dbReference type="AlphaFoldDB" id="U2KVU5"/>
<dbReference type="Proteomes" id="UP000016662">
    <property type="component" value="Unassembled WGS sequence"/>
</dbReference>